<name>A0A9W7CQ12_9STRA</name>
<dbReference type="AlphaFoldDB" id="A0A9W7CQ12"/>
<protein>
    <submittedName>
        <fullName evidence="1">Unnamed protein product</fullName>
    </submittedName>
</protein>
<dbReference type="SUPFAM" id="SSF56747">
    <property type="entry name" value="Prim-pol domain"/>
    <property type="match status" value="1"/>
</dbReference>
<keyword evidence="2" id="KW-1185">Reference proteome</keyword>
<evidence type="ECO:0000313" key="2">
    <source>
        <dbReference type="Proteomes" id="UP001165083"/>
    </source>
</evidence>
<dbReference type="OrthoDB" id="214717at2759"/>
<proteinExistence type="predicted"/>
<reference evidence="1" key="1">
    <citation type="submission" date="2023-04" db="EMBL/GenBank/DDBJ databases">
        <title>Phytophthora lilii NBRC 32176.</title>
        <authorList>
            <person name="Ichikawa N."/>
            <person name="Sato H."/>
            <person name="Tonouchi N."/>
        </authorList>
    </citation>
    <scope>NUCLEOTIDE SEQUENCE</scope>
    <source>
        <strain evidence="1">NBRC 32176</strain>
    </source>
</reference>
<dbReference type="EMBL" id="BSXW01001607">
    <property type="protein sequence ID" value="GMF37975.1"/>
    <property type="molecule type" value="Genomic_DNA"/>
</dbReference>
<accession>A0A9W7CQ12</accession>
<sequence>MPSGWQLSKCEAIGKSKNWGKQTGKRSGITVIDVDIKNNKNGMDSLVDVVIDLDDYQTYKVRTCSGGYHYYFKYDERFKTSANVLPGVNVRNDNGCVFARERYEVVNDVEPVDIPEELYEALYQCKENTYEIQSPICGIHSICNSWDGTTKGDIEYKDEIFSLKILDILLAVKKSINYKKVVLEPYGAFDRDDSSTRFFFNLFSGLVHKYESDFVVDNSIVDVWLTHLQSAIANNDEAVYNYLLKYFKHILVNPMEKTGTVIIIKGKQGSGKNAAFDVFNRYVLNPNLSLTTPRMDLITGRFNSIRQSQTTKDPIVGGQLAMQLQETTGCANCCACTHGRLASLACS</sequence>
<dbReference type="Proteomes" id="UP001165083">
    <property type="component" value="Unassembled WGS sequence"/>
</dbReference>
<comment type="caution">
    <text evidence="1">The sequence shown here is derived from an EMBL/GenBank/DDBJ whole genome shotgun (WGS) entry which is preliminary data.</text>
</comment>
<gene>
    <name evidence="1" type="ORF">Plil01_001592900</name>
</gene>
<organism evidence="1 2">
    <name type="scientific">Phytophthora lilii</name>
    <dbReference type="NCBI Taxonomy" id="2077276"/>
    <lineage>
        <taxon>Eukaryota</taxon>
        <taxon>Sar</taxon>
        <taxon>Stramenopiles</taxon>
        <taxon>Oomycota</taxon>
        <taxon>Peronosporomycetes</taxon>
        <taxon>Peronosporales</taxon>
        <taxon>Peronosporaceae</taxon>
        <taxon>Phytophthora</taxon>
    </lineage>
</organism>
<evidence type="ECO:0000313" key="1">
    <source>
        <dbReference type="EMBL" id="GMF37975.1"/>
    </source>
</evidence>